<keyword evidence="1" id="KW-0119">Carbohydrate metabolism</keyword>
<dbReference type="InterPro" id="IPR008965">
    <property type="entry name" value="CBM2/CBM3_carb-bd_dom_sf"/>
</dbReference>
<proteinExistence type="predicted"/>
<name>A0ABW0UF88_9ACTN</name>
<evidence type="ECO:0000256" key="2">
    <source>
        <dbReference type="SAM" id="MobiDB-lite"/>
    </source>
</evidence>
<organism evidence="3 4">
    <name type="scientific">Streptomyces bullii</name>
    <dbReference type="NCBI Taxonomy" id="349910"/>
    <lineage>
        <taxon>Bacteria</taxon>
        <taxon>Bacillati</taxon>
        <taxon>Actinomycetota</taxon>
        <taxon>Actinomycetes</taxon>
        <taxon>Kitasatosporales</taxon>
        <taxon>Streptomycetaceae</taxon>
        <taxon>Streptomyces</taxon>
    </lineage>
</organism>
<feature type="region of interest" description="Disordered" evidence="2">
    <location>
        <begin position="1"/>
        <end position="47"/>
    </location>
</feature>
<evidence type="ECO:0000313" key="4">
    <source>
        <dbReference type="Proteomes" id="UP001596154"/>
    </source>
</evidence>
<gene>
    <name evidence="3" type="ORF">ACFPZJ_00255</name>
</gene>
<dbReference type="InterPro" id="IPR012291">
    <property type="entry name" value="CBM2_carb-bd_dom_sf"/>
</dbReference>
<reference evidence="4" key="1">
    <citation type="journal article" date="2019" name="Int. J. Syst. Evol. Microbiol.">
        <title>The Global Catalogue of Microorganisms (GCM) 10K type strain sequencing project: providing services to taxonomists for standard genome sequencing and annotation.</title>
        <authorList>
            <consortium name="The Broad Institute Genomics Platform"/>
            <consortium name="The Broad Institute Genome Sequencing Center for Infectious Disease"/>
            <person name="Wu L."/>
            <person name="Ma J."/>
        </authorList>
    </citation>
    <scope>NUCLEOTIDE SEQUENCE [LARGE SCALE GENOMIC DNA]</scope>
    <source>
        <strain evidence="4">CGMCC 4.7248</strain>
    </source>
</reference>
<keyword evidence="1" id="KW-0624">Polysaccharide degradation</keyword>
<evidence type="ECO:0000256" key="1">
    <source>
        <dbReference type="ARBA" id="ARBA00023326"/>
    </source>
</evidence>
<dbReference type="SUPFAM" id="SSF49384">
    <property type="entry name" value="Carbohydrate-binding domain"/>
    <property type="match status" value="1"/>
</dbReference>
<dbReference type="Proteomes" id="UP001596154">
    <property type="component" value="Unassembled WGS sequence"/>
</dbReference>
<feature type="compositionally biased region" description="Low complexity" evidence="2">
    <location>
        <begin position="14"/>
        <end position="26"/>
    </location>
</feature>
<evidence type="ECO:0000313" key="3">
    <source>
        <dbReference type="EMBL" id="MFC5632250.1"/>
    </source>
</evidence>
<dbReference type="EMBL" id="JBHSNY010000001">
    <property type="protein sequence ID" value="MFC5632250.1"/>
    <property type="molecule type" value="Genomic_DNA"/>
</dbReference>
<dbReference type="RefSeq" id="WP_381015501.1">
    <property type="nucleotide sequence ID" value="NZ_JBHSNY010000001.1"/>
</dbReference>
<comment type="caution">
    <text evidence="3">The sequence shown here is derived from an EMBL/GenBank/DDBJ whole genome shotgun (WGS) entry which is preliminary data.</text>
</comment>
<dbReference type="Gene3D" id="2.60.40.290">
    <property type="match status" value="1"/>
</dbReference>
<accession>A0ABW0UF88</accession>
<sequence>MIRLAERRGRRRAAPLSLTTTALLTQRQRHDDAPDGNGSLAPGASTSFGFTVMKNGTSTPPAIGACAAS</sequence>
<protein>
    <submittedName>
        <fullName evidence="3">Uncharacterized protein</fullName>
    </submittedName>
</protein>
<keyword evidence="4" id="KW-1185">Reference proteome</keyword>